<dbReference type="Proteomes" id="UP000219374">
    <property type="component" value="Unassembled WGS sequence"/>
</dbReference>
<evidence type="ECO:0000313" key="2">
    <source>
        <dbReference type="Proteomes" id="UP000219374"/>
    </source>
</evidence>
<reference evidence="1 2" key="1">
    <citation type="submission" date="2017-09" db="EMBL/GenBank/DDBJ databases">
        <authorList>
            <person name="Ehlers B."/>
            <person name="Leendertz F.H."/>
        </authorList>
    </citation>
    <scope>NUCLEOTIDE SEQUENCE [LARGE SCALE GENOMIC DNA]</scope>
    <source>
        <strain evidence="1 2">CGMCC 1.10978</strain>
    </source>
</reference>
<accession>A0A286D4M9</accession>
<protein>
    <submittedName>
        <fullName evidence="1">Uncharacterized protein</fullName>
    </submittedName>
</protein>
<proteinExistence type="predicted"/>
<evidence type="ECO:0000313" key="1">
    <source>
        <dbReference type="EMBL" id="SOD53605.1"/>
    </source>
</evidence>
<name>A0A286D4M9_9GAMM</name>
<sequence length="77" mass="8574">MTEKILTFAALQRMCRPTGPAPRASTVVRWAERQHIRYKYDGQGGIWTTMEALNAALGVSARPVSANDEPRIEDMIA</sequence>
<dbReference type="EMBL" id="OCND01000002">
    <property type="protein sequence ID" value="SOD53605.1"/>
    <property type="molecule type" value="Genomic_DNA"/>
</dbReference>
<gene>
    <name evidence="1" type="ORF">SAMN06296416_102495</name>
</gene>
<keyword evidence="2" id="KW-1185">Reference proteome</keyword>
<dbReference type="OrthoDB" id="5998947at2"/>
<dbReference type="RefSeq" id="WP_097121237.1">
    <property type="nucleotide sequence ID" value="NZ_OCND01000002.1"/>
</dbReference>
<organism evidence="1 2">
    <name type="scientific">Pseudoxanthomonas wuyuanensis</name>
    <dbReference type="NCBI Taxonomy" id="1073196"/>
    <lineage>
        <taxon>Bacteria</taxon>
        <taxon>Pseudomonadati</taxon>
        <taxon>Pseudomonadota</taxon>
        <taxon>Gammaproteobacteria</taxon>
        <taxon>Lysobacterales</taxon>
        <taxon>Lysobacteraceae</taxon>
        <taxon>Pseudoxanthomonas</taxon>
    </lineage>
</organism>
<dbReference type="AlphaFoldDB" id="A0A286D4M9"/>